<organism evidence="2">
    <name type="scientific">Arundo donax</name>
    <name type="common">Giant reed</name>
    <name type="synonym">Donax arundinaceus</name>
    <dbReference type="NCBI Taxonomy" id="35708"/>
    <lineage>
        <taxon>Eukaryota</taxon>
        <taxon>Viridiplantae</taxon>
        <taxon>Streptophyta</taxon>
        <taxon>Embryophyta</taxon>
        <taxon>Tracheophyta</taxon>
        <taxon>Spermatophyta</taxon>
        <taxon>Magnoliopsida</taxon>
        <taxon>Liliopsida</taxon>
        <taxon>Poales</taxon>
        <taxon>Poaceae</taxon>
        <taxon>PACMAD clade</taxon>
        <taxon>Arundinoideae</taxon>
        <taxon>Arundineae</taxon>
        <taxon>Arundo</taxon>
    </lineage>
</organism>
<name>A0A0A9HAD8_ARUDO</name>
<protein>
    <submittedName>
        <fullName evidence="2">MAP2B</fullName>
    </submittedName>
</protein>
<dbReference type="AlphaFoldDB" id="A0A0A9HAD8"/>
<reference evidence="2" key="2">
    <citation type="journal article" date="2015" name="Data Brief">
        <title>Shoot transcriptome of the giant reed, Arundo donax.</title>
        <authorList>
            <person name="Barrero R.A."/>
            <person name="Guerrero F.D."/>
            <person name="Moolhuijzen P."/>
            <person name="Goolsby J.A."/>
            <person name="Tidwell J."/>
            <person name="Bellgard S.E."/>
            <person name="Bellgard M.I."/>
        </authorList>
    </citation>
    <scope>NUCLEOTIDE SEQUENCE</scope>
    <source>
        <tissue evidence="2">Shoot tissue taken approximately 20 cm above the soil surface</tissue>
    </source>
</reference>
<proteinExistence type="predicted"/>
<reference evidence="2" key="1">
    <citation type="submission" date="2014-09" db="EMBL/GenBank/DDBJ databases">
        <authorList>
            <person name="Magalhaes I.L.F."/>
            <person name="Oliveira U."/>
            <person name="Santos F.R."/>
            <person name="Vidigal T.H.D.A."/>
            <person name="Brescovit A.D."/>
            <person name="Santos A.J."/>
        </authorList>
    </citation>
    <scope>NUCLEOTIDE SEQUENCE</scope>
    <source>
        <tissue evidence="2">Shoot tissue taken approximately 20 cm above the soil surface</tissue>
    </source>
</reference>
<keyword evidence="1" id="KW-0812">Transmembrane</keyword>
<dbReference type="EMBL" id="GBRH01165112">
    <property type="protein sequence ID" value="JAE32784.1"/>
    <property type="molecule type" value="Transcribed_RNA"/>
</dbReference>
<feature type="transmembrane region" description="Helical" evidence="1">
    <location>
        <begin position="32"/>
        <end position="52"/>
    </location>
</feature>
<evidence type="ECO:0000313" key="2">
    <source>
        <dbReference type="EMBL" id="JAE32784.1"/>
    </source>
</evidence>
<accession>A0A0A9HAD8</accession>
<keyword evidence="1" id="KW-1133">Transmembrane helix</keyword>
<keyword evidence="1" id="KW-0472">Membrane</keyword>
<evidence type="ECO:0000256" key="1">
    <source>
        <dbReference type="SAM" id="Phobius"/>
    </source>
</evidence>
<sequence length="55" mass="6735">MHYLNEHLYTCNFPRVFCLIVETRDSLRKCGMFIYVPFFLYYWFLLVNYSVLASP</sequence>